<keyword evidence="3" id="KW-1185">Reference proteome</keyword>
<comment type="caution">
    <text evidence="2">The sequence shown here is derived from an EMBL/GenBank/DDBJ whole genome shotgun (WGS) entry which is preliminary data.</text>
</comment>
<feature type="compositionally biased region" description="Basic residues" evidence="1">
    <location>
        <begin position="41"/>
        <end position="59"/>
    </location>
</feature>
<proteinExistence type="predicted"/>
<evidence type="ECO:0000256" key="1">
    <source>
        <dbReference type="SAM" id="MobiDB-lite"/>
    </source>
</evidence>
<protein>
    <submittedName>
        <fullName evidence="2">Uncharacterized protein</fullName>
    </submittedName>
</protein>
<sequence length="59" mass="6686">MTSRPAARLRWGPACRRARATSEEESSVNILSLKRACNRVSRSKRKTAFSSGKPKRPQR</sequence>
<evidence type="ECO:0000313" key="3">
    <source>
        <dbReference type="Proteomes" id="UP000007264"/>
    </source>
</evidence>
<dbReference type="RefSeq" id="XP_005648860.1">
    <property type="nucleotide sequence ID" value="XM_005648803.1"/>
</dbReference>
<dbReference type="KEGG" id="csl:COCSUDRAFT_53290"/>
<evidence type="ECO:0000313" key="2">
    <source>
        <dbReference type="EMBL" id="EIE24316.1"/>
    </source>
</evidence>
<dbReference type="EMBL" id="AGSI01000006">
    <property type="protein sequence ID" value="EIE24316.1"/>
    <property type="molecule type" value="Genomic_DNA"/>
</dbReference>
<gene>
    <name evidence="2" type="ORF">COCSUDRAFT_53290</name>
</gene>
<accession>I0Z0Z7</accession>
<reference evidence="2 3" key="1">
    <citation type="journal article" date="2012" name="Genome Biol.">
        <title>The genome of the polar eukaryotic microalga coccomyxa subellipsoidea reveals traits of cold adaptation.</title>
        <authorList>
            <person name="Blanc G."/>
            <person name="Agarkova I."/>
            <person name="Grimwood J."/>
            <person name="Kuo A."/>
            <person name="Brueggeman A."/>
            <person name="Dunigan D."/>
            <person name="Gurnon J."/>
            <person name="Ladunga I."/>
            <person name="Lindquist E."/>
            <person name="Lucas S."/>
            <person name="Pangilinan J."/>
            <person name="Proschold T."/>
            <person name="Salamov A."/>
            <person name="Schmutz J."/>
            <person name="Weeks D."/>
            <person name="Yamada T."/>
            <person name="Claverie J.M."/>
            <person name="Grigoriev I."/>
            <person name="Van Etten J."/>
            <person name="Lomsadze A."/>
            <person name="Borodovsky M."/>
        </authorList>
    </citation>
    <scope>NUCLEOTIDE SEQUENCE [LARGE SCALE GENOMIC DNA]</scope>
    <source>
        <strain evidence="2 3">C-169</strain>
    </source>
</reference>
<organism evidence="2 3">
    <name type="scientific">Coccomyxa subellipsoidea (strain C-169)</name>
    <name type="common">Green microalga</name>
    <dbReference type="NCBI Taxonomy" id="574566"/>
    <lineage>
        <taxon>Eukaryota</taxon>
        <taxon>Viridiplantae</taxon>
        <taxon>Chlorophyta</taxon>
        <taxon>core chlorophytes</taxon>
        <taxon>Trebouxiophyceae</taxon>
        <taxon>Trebouxiophyceae incertae sedis</taxon>
        <taxon>Coccomyxaceae</taxon>
        <taxon>Coccomyxa</taxon>
        <taxon>Coccomyxa subellipsoidea</taxon>
    </lineage>
</organism>
<name>I0Z0Z7_COCSC</name>
<dbReference type="AlphaFoldDB" id="I0Z0Z7"/>
<feature type="region of interest" description="Disordered" evidence="1">
    <location>
        <begin position="39"/>
        <end position="59"/>
    </location>
</feature>
<dbReference type="Proteomes" id="UP000007264">
    <property type="component" value="Unassembled WGS sequence"/>
</dbReference>
<dbReference type="GeneID" id="17042314"/>